<evidence type="ECO:0000256" key="4">
    <source>
        <dbReference type="ARBA" id="ARBA00023163"/>
    </source>
</evidence>
<dbReference type="KEGG" id="palb:EJC50_24920"/>
<accession>A0A3S9A9Y4</accession>
<evidence type="ECO:0000256" key="2">
    <source>
        <dbReference type="ARBA" id="ARBA00023015"/>
    </source>
</evidence>
<evidence type="ECO:0000259" key="5">
    <source>
        <dbReference type="PROSITE" id="PS50931"/>
    </source>
</evidence>
<dbReference type="GO" id="GO:0003700">
    <property type="term" value="F:DNA-binding transcription factor activity"/>
    <property type="evidence" value="ECO:0007669"/>
    <property type="project" value="InterPro"/>
</dbReference>
<keyword evidence="3" id="KW-0238">DNA-binding</keyword>
<proteinExistence type="inferred from homology"/>
<keyword evidence="4" id="KW-0804">Transcription</keyword>
<evidence type="ECO:0000256" key="3">
    <source>
        <dbReference type="ARBA" id="ARBA00023125"/>
    </source>
</evidence>
<dbReference type="AlphaFoldDB" id="A0A3S9A9Y4"/>
<dbReference type="InterPro" id="IPR036388">
    <property type="entry name" value="WH-like_DNA-bd_sf"/>
</dbReference>
<dbReference type="Gene3D" id="1.10.10.10">
    <property type="entry name" value="Winged helix-like DNA-binding domain superfamily/Winged helix DNA-binding domain"/>
    <property type="match status" value="1"/>
</dbReference>
<evidence type="ECO:0000256" key="1">
    <source>
        <dbReference type="ARBA" id="ARBA00009437"/>
    </source>
</evidence>
<keyword evidence="7" id="KW-1185">Reference proteome</keyword>
<feature type="domain" description="HTH lysR-type" evidence="5">
    <location>
        <begin position="1"/>
        <end position="58"/>
    </location>
</feature>
<keyword evidence="2" id="KW-0805">Transcription regulation</keyword>
<gene>
    <name evidence="6" type="ORF">EJC50_24920</name>
</gene>
<dbReference type="OrthoDB" id="9803735at2"/>
<dbReference type="GO" id="GO:0003677">
    <property type="term" value="F:DNA binding"/>
    <property type="evidence" value="ECO:0007669"/>
    <property type="project" value="UniProtKB-KW"/>
</dbReference>
<evidence type="ECO:0000313" key="6">
    <source>
        <dbReference type="EMBL" id="AZN42568.1"/>
    </source>
</evidence>
<dbReference type="InterPro" id="IPR005119">
    <property type="entry name" value="LysR_subst-bd"/>
</dbReference>
<dbReference type="PROSITE" id="PS50931">
    <property type="entry name" value="HTH_LYSR"/>
    <property type="match status" value="1"/>
</dbReference>
<comment type="similarity">
    <text evidence="1">Belongs to the LysR transcriptional regulatory family.</text>
</comment>
<dbReference type="InterPro" id="IPR050950">
    <property type="entry name" value="HTH-type_LysR_regulators"/>
</dbReference>
<dbReference type="GO" id="GO:0005829">
    <property type="term" value="C:cytosol"/>
    <property type="evidence" value="ECO:0007669"/>
    <property type="project" value="TreeGrafter"/>
</dbReference>
<dbReference type="Proteomes" id="UP000272528">
    <property type="component" value="Chromosome"/>
</dbReference>
<name>A0A3S9A9Y4_9BACL</name>
<dbReference type="InterPro" id="IPR036390">
    <property type="entry name" value="WH_DNA-bd_sf"/>
</dbReference>
<dbReference type="PANTHER" id="PTHR30419">
    <property type="entry name" value="HTH-TYPE TRANSCRIPTIONAL REGULATOR YBHD"/>
    <property type="match status" value="1"/>
</dbReference>
<reference evidence="7" key="1">
    <citation type="submission" date="2018-12" db="EMBL/GenBank/DDBJ databases">
        <title>Genome sequence of Peanibacillus sp.</title>
        <authorList>
            <person name="Subramani G."/>
            <person name="Srinivasan S."/>
            <person name="Kim M.K."/>
        </authorList>
    </citation>
    <scope>NUCLEOTIDE SEQUENCE [LARGE SCALE GENOMIC DNA]</scope>
    <source>
        <strain evidence="7">18JY67-1</strain>
    </source>
</reference>
<organism evidence="6 7">
    <name type="scientific">Paenibacillus albus</name>
    <dbReference type="NCBI Taxonomy" id="2495582"/>
    <lineage>
        <taxon>Bacteria</taxon>
        <taxon>Bacillati</taxon>
        <taxon>Bacillota</taxon>
        <taxon>Bacilli</taxon>
        <taxon>Bacillales</taxon>
        <taxon>Paenibacillaceae</taxon>
        <taxon>Paenibacillus</taxon>
    </lineage>
</organism>
<dbReference type="FunFam" id="1.10.10.10:FF:000001">
    <property type="entry name" value="LysR family transcriptional regulator"/>
    <property type="match status" value="1"/>
</dbReference>
<dbReference type="Gene3D" id="3.40.190.290">
    <property type="match status" value="1"/>
</dbReference>
<dbReference type="PRINTS" id="PR00039">
    <property type="entry name" value="HTHLYSR"/>
</dbReference>
<dbReference type="SUPFAM" id="SSF53850">
    <property type="entry name" value="Periplasmic binding protein-like II"/>
    <property type="match status" value="1"/>
</dbReference>
<dbReference type="PANTHER" id="PTHR30419:SF28">
    <property type="entry name" value="HTH-TYPE TRANSCRIPTIONAL REGULATOR BSDA"/>
    <property type="match status" value="1"/>
</dbReference>
<evidence type="ECO:0000313" key="7">
    <source>
        <dbReference type="Proteomes" id="UP000272528"/>
    </source>
</evidence>
<protein>
    <submittedName>
        <fullName evidence="6">LysR family transcriptional regulator</fullName>
    </submittedName>
</protein>
<dbReference type="SUPFAM" id="SSF46785">
    <property type="entry name" value="Winged helix' DNA-binding domain"/>
    <property type="match status" value="1"/>
</dbReference>
<dbReference type="EMBL" id="CP034437">
    <property type="protein sequence ID" value="AZN42568.1"/>
    <property type="molecule type" value="Genomic_DNA"/>
</dbReference>
<dbReference type="Pfam" id="PF00126">
    <property type="entry name" value="HTH_1"/>
    <property type="match status" value="1"/>
</dbReference>
<dbReference type="Pfam" id="PF03466">
    <property type="entry name" value="LysR_substrate"/>
    <property type="match status" value="1"/>
</dbReference>
<dbReference type="InterPro" id="IPR000847">
    <property type="entry name" value="LysR_HTH_N"/>
</dbReference>
<sequence length="295" mass="34246">MEILQLRYFLATAKLEQMTKAAEQLNIAQPSLSKTIARLEEQIGIPLFDRNGRNIRLNAYGQAFLKRVENVFIELEEAERELRDMAGLDRGIITLAVSLTNLLPEMLGSFLAKYPDIQFHQVVEPIAVMQHKLERGEIDMCLTFAELEGVEIESQILRTEDIYLLVPDQHHLYGRESVSLHELKDESFIGLRPSFWFRQMTDRLCLRSGGFTPRTTIEVDEVDAVLLLLKQGHGVAFAPDLAWRTRMDLSRNRVRITDWDGRVQLRLAWSNRHYMSAAAQKFREFIFEYFSNLSW</sequence>
<dbReference type="RefSeq" id="WP_126018402.1">
    <property type="nucleotide sequence ID" value="NZ_CP034437.1"/>
</dbReference>